<evidence type="ECO:0000256" key="2">
    <source>
        <dbReference type="ARBA" id="ARBA00023015"/>
    </source>
</evidence>
<evidence type="ECO:0000256" key="4">
    <source>
        <dbReference type="SAM" id="MobiDB-lite"/>
    </source>
</evidence>
<reference evidence="5" key="1">
    <citation type="submission" date="2022-05" db="EMBL/GenBank/DDBJ databases">
        <title>The Musa troglodytarum L. genome provides insights into the mechanism of non-climacteric behaviour and enrichment of carotenoids.</title>
        <authorList>
            <person name="Wang J."/>
        </authorList>
    </citation>
    <scope>NUCLEOTIDE SEQUENCE</scope>
    <source>
        <tissue evidence="5">Leaf</tissue>
    </source>
</reference>
<evidence type="ECO:0000313" key="5">
    <source>
        <dbReference type="EMBL" id="URE10894.1"/>
    </source>
</evidence>
<dbReference type="PANTHER" id="PTHR33388:SF18">
    <property type="entry name" value="PROTEIN SPEAR1"/>
    <property type="match status" value="1"/>
</dbReference>
<feature type="compositionally biased region" description="Basic residues" evidence="4">
    <location>
        <begin position="19"/>
        <end position="31"/>
    </location>
</feature>
<dbReference type="OrthoDB" id="653455at2759"/>
<dbReference type="AlphaFoldDB" id="A0A9E7KBA2"/>
<keyword evidence="3" id="KW-0804">Transcription</keyword>
<keyword evidence="1" id="KW-0678">Repressor</keyword>
<evidence type="ECO:0000256" key="1">
    <source>
        <dbReference type="ARBA" id="ARBA00022491"/>
    </source>
</evidence>
<dbReference type="GO" id="GO:0003700">
    <property type="term" value="F:DNA-binding transcription factor activity"/>
    <property type="evidence" value="ECO:0007669"/>
    <property type="project" value="InterPro"/>
</dbReference>
<dbReference type="PANTHER" id="PTHR33388">
    <property type="entry name" value="OS01G0212500 PROTEIN"/>
    <property type="match status" value="1"/>
</dbReference>
<evidence type="ECO:0000256" key="3">
    <source>
        <dbReference type="ARBA" id="ARBA00023163"/>
    </source>
</evidence>
<organism evidence="5 6">
    <name type="scientific">Musa troglodytarum</name>
    <name type="common">fe'i banana</name>
    <dbReference type="NCBI Taxonomy" id="320322"/>
    <lineage>
        <taxon>Eukaryota</taxon>
        <taxon>Viridiplantae</taxon>
        <taxon>Streptophyta</taxon>
        <taxon>Embryophyta</taxon>
        <taxon>Tracheophyta</taxon>
        <taxon>Spermatophyta</taxon>
        <taxon>Magnoliopsida</taxon>
        <taxon>Liliopsida</taxon>
        <taxon>Zingiberales</taxon>
        <taxon>Musaceae</taxon>
        <taxon>Musa</taxon>
    </lineage>
</organism>
<sequence length="243" mass="27103">MESKRFRFGLGSGSSGGSRKGRKSSLKRPKQPQRGLGVAQLEKIRLQSQMNGYVSSIDFSFPSDLNMVFPSLHLRLYICVVLSPEFVWLLAWRLLAFVIPPLRSAYTASHMQIISMACLMQEDSKVKVAAPSSPSSSGSPTLALHPNMVGHGDDDKRSFNYVEHWSDASARSQLNEASIYPWHYRAHPVALPLFQQSIEDAFTAQDSAQKTRRHDRSLSVGSIGQISDPNETQELDLELRLSL</sequence>
<dbReference type="Proteomes" id="UP001055439">
    <property type="component" value="Chromosome 6"/>
</dbReference>
<dbReference type="EMBL" id="CP097508">
    <property type="protein sequence ID" value="URE10894.1"/>
    <property type="molecule type" value="Genomic_DNA"/>
</dbReference>
<gene>
    <name evidence="5" type="ORF">MUK42_22085</name>
</gene>
<name>A0A9E7KBA2_9LILI</name>
<dbReference type="InterPro" id="IPR040356">
    <property type="entry name" value="SPEAR"/>
</dbReference>
<evidence type="ECO:0000313" key="6">
    <source>
        <dbReference type="Proteomes" id="UP001055439"/>
    </source>
</evidence>
<feature type="region of interest" description="Disordered" evidence="4">
    <location>
        <begin position="1"/>
        <end position="36"/>
    </location>
</feature>
<keyword evidence="6" id="KW-1185">Reference proteome</keyword>
<accession>A0A9E7KBA2</accession>
<protein>
    <submittedName>
        <fullName evidence="5">Uncharacterized protein</fullName>
    </submittedName>
</protein>
<feature type="region of interest" description="Disordered" evidence="4">
    <location>
        <begin position="205"/>
        <end position="229"/>
    </location>
</feature>
<keyword evidence="2" id="KW-0805">Transcription regulation</keyword>
<proteinExistence type="predicted"/>
<feature type="compositionally biased region" description="Polar residues" evidence="4">
    <location>
        <begin position="219"/>
        <end position="229"/>
    </location>
</feature>